<organism evidence="2 3">
    <name type="scientific">Leptospira yasudae</name>
    <dbReference type="NCBI Taxonomy" id="2202201"/>
    <lineage>
        <taxon>Bacteria</taxon>
        <taxon>Pseudomonadati</taxon>
        <taxon>Spirochaetota</taxon>
        <taxon>Spirochaetia</taxon>
        <taxon>Leptospirales</taxon>
        <taxon>Leptospiraceae</taxon>
        <taxon>Leptospira</taxon>
    </lineage>
</organism>
<reference evidence="3" key="1">
    <citation type="submission" date="2018-05" db="EMBL/GenBank/DDBJ databases">
        <title>Leptospira yasudae sp. nov. and Leptospira stimsonii sp. nov., two pathogenic species of the genus Leptospira isolated from environmental sources.</title>
        <authorList>
            <person name="Casanovas-Massana A."/>
            <person name="Hamond C."/>
            <person name="Santos L.A."/>
            <person name="Hacker K.P."/>
            <person name="Balassiano I."/>
            <person name="Medeiros M.A."/>
            <person name="Reis M.G."/>
            <person name="Ko A.I."/>
            <person name="Wunder E.A."/>
        </authorList>
    </citation>
    <scope>NUCLEOTIDE SEQUENCE [LARGE SCALE GENOMIC DNA]</scope>
    <source>
        <strain evidence="3">B21</strain>
    </source>
</reference>
<keyword evidence="3" id="KW-1185">Reference proteome</keyword>
<accession>A0ABX9M7B2</accession>
<proteinExistence type="predicted"/>
<dbReference type="Proteomes" id="UP000285569">
    <property type="component" value="Unassembled WGS sequence"/>
</dbReference>
<sequence length="60" mass="6831">MTKTPLKRVTEGRKMRKSRRKPARFSEGRGLFLEIGRKSGNFPGIYWAFPALHVGVPTKS</sequence>
<name>A0ABX9M7B2_9LEPT</name>
<dbReference type="EMBL" id="QHCR01000002">
    <property type="protein sequence ID" value="RHX81286.1"/>
    <property type="molecule type" value="Genomic_DNA"/>
</dbReference>
<protein>
    <submittedName>
        <fullName evidence="2">Uncharacterized protein</fullName>
    </submittedName>
</protein>
<comment type="caution">
    <text evidence="2">The sequence shown here is derived from an EMBL/GenBank/DDBJ whole genome shotgun (WGS) entry which is preliminary data.</text>
</comment>
<reference evidence="2 3" key="2">
    <citation type="journal article" date="2020" name="Int. J. Syst. Evol. Microbiol.">
        <title>Leptospira yasudae sp. nov. and Leptospira stimsonii sp. nov., two new species of the pathogenic group isolated from environmental sources.</title>
        <authorList>
            <person name="Casanovas-Massana A."/>
            <person name="Hamond C."/>
            <person name="Santos L.A."/>
            <person name="de Oliveira D."/>
            <person name="Hacker K.P."/>
            <person name="Balassiano I."/>
            <person name="Costa F."/>
            <person name="Medeiros M.A."/>
            <person name="Reis M.G."/>
            <person name="Ko A.I."/>
            <person name="Wunder E.A."/>
        </authorList>
    </citation>
    <scope>NUCLEOTIDE SEQUENCE [LARGE SCALE GENOMIC DNA]</scope>
    <source>
        <strain evidence="2 3">B21</strain>
    </source>
</reference>
<evidence type="ECO:0000256" key="1">
    <source>
        <dbReference type="SAM" id="MobiDB-lite"/>
    </source>
</evidence>
<evidence type="ECO:0000313" key="3">
    <source>
        <dbReference type="Proteomes" id="UP000285569"/>
    </source>
</evidence>
<feature type="region of interest" description="Disordered" evidence="1">
    <location>
        <begin position="1"/>
        <end position="23"/>
    </location>
</feature>
<gene>
    <name evidence="2" type="ORF">DLM77_04075</name>
</gene>
<feature type="compositionally biased region" description="Basic residues" evidence="1">
    <location>
        <begin position="14"/>
        <end position="23"/>
    </location>
</feature>
<evidence type="ECO:0000313" key="2">
    <source>
        <dbReference type="EMBL" id="RHX81286.1"/>
    </source>
</evidence>